<feature type="transmembrane region" description="Helical" evidence="1">
    <location>
        <begin position="127"/>
        <end position="150"/>
    </location>
</feature>
<keyword evidence="1" id="KW-0472">Membrane</keyword>
<accession>A0A814A3W1</accession>
<feature type="transmembrane region" description="Helical" evidence="1">
    <location>
        <begin position="62"/>
        <end position="82"/>
    </location>
</feature>
<dbReference type="Proteomes" id="UP000663829">
    <property type="component" value="Unassembled WGS sequence"/>
</dbReference>
<evidence type="ECO:0000256" key="1">
    <source>
        <dbReference type="SAM" id="Phobius"/>
    </source>
</evidence>
<name>A0A814A3W1_9BILA</name>
<dbReference type="EMBL" id="CAJOBC010001627">
    <property type="protein sequence ID" value="CAF3689658.1"/>
    <property type="molecule type" value="Genomic_DNA"/>
</dbReference>
<feature type="transmembrane region" description="Helical" evidence="1">
    <location>
        <begin position="162"/>
        <end position="190"/>
    </location>
</feature>
<protein>
    <submittedName>
        <fullName evidence="2">Uncharacterized protein</fullName>
    </submittedName>
</protein>
<gene>
    <name evidence="2" type="ORF">GPM918_LOCUS9000</name>
    <name evidence="3" type="ORF">SRO942_LOCUS9001</name>
</gene>
<dbReference type="EMBL" id="CAJNOQ010001627">
    <property type="protein sequence ID" value="CAF0908137.1"/>
    <property type="molecule type" value="Genomic_DNA"/>
</dbReference>
<reference evidence="2" key="1">
    <citation type="submission" date="2021-02" db="EMBL/GenBank/DDBJ databases">
        <authorList>
            <person name="Nowell W R."/>
        </authorList>
    </citation>
    <scope>NUCLEOTIDE SEQUENCE</scope>
</reference>
<evidence type="ECO:0000313" key="3">
    <source>
        <dbReference type="EMBL" id="CAF3689658.1"/>
    </source>
</evidence>
<dbReference type="Proteomes" id="UP000681722">
    <property type="component" value="Unassembled WGS sequence"/>
</dbReference>
<evidence type="ECO:0000313" key="2">
    <source>
        <dbReference type="EMBL" id="CAF0908137.1"/>
    </source>
</evidence>
<keyword evidence="4" id="KW-1185">Reference proteome</keyword>
<dbReference type="AlphaFoldDB" id="A0A814A3W1"/>
<dbReference type="OrthoDB" id="10024806at2759"/>
<keyword evidence="1" id="KW-1133">Transmembrane helix</keyword>
<feature type="transmembrane region" description="Helical" evidence="1">
    <location>
        <begin position="210"/>
        <end position="236"/>
    </location>
</feature>
<evidence type="ECO:0000313" key="4">
    <source>
        <dbReference type="Proteomes" id="UP000663829"/>
    </source>
</evidence>
<organism evidence="2 4">
    <name type="scientific">Didymodactylos carnosus</name>
    <dbReference type="NCBI Taxonomy" id="1234261"/>
    <lineage>
        <taxon>Eukaryota</taxon>
        <taxon>Metazoa</taxon>
        <taxon>Spiralia</taxon>
        <taxon>Gnathifera</taxon>
        <taxon>Rotifera</taxon>
        <taxon>Eurotatoria</taxon>
        <taxon>Bdelloidea</taxon>
        <taxon>Philodinida</taxon>
        <taxon>Philodinidae</taxon>
        <taxon>Didymodactylos</taxon>
    </lineage>
</organism>
<comment type="caution">
    <text evidence="2">The sequence shown here is derived from an EMBL/GenBank/DDBJ whole genome shotgun (WGS) entry which is preliminary data.</text>
</comment>
<keyword evidence="1" id="KW-0812">Transmembrane</keyword>
<sequence>MNTPGESHRTSPTLDYSRNIMYTQRPTFYYHHHHHHPTRNIPIRVDKDLPHMYNPNRFWYSFRWPGLILGSLILLLSLTIFFTEIGRLYSGSNNHGMFDNRNLYEMYPNNIVGQNGDQNVKPENRWFWPWSTATLFFSLIFISTGIMGIISGKRLTYTAILAYLIFSIISLFLLVFIITSYSTIIIGWYKIYNTRNGNLMSTYTRIDRDLSIVCLSLACALILCIFIGAIFAGLAIRACQKKGPTIEHDNDQQILTPARHGQLFVAQSRLQLHASAIVFSPVLA</sequence>
<proteinExistence type="predicted"/>